<sequence>MNVREQIQMLAFQDIENFPKAQHHEFYFLHERKHGNKIKWKMSKQSIIGEGAGRSCGRRYSPSRSPLVHEGSVRLYSMQRCRAL</sequence>
<proteinExistence type="predicted"/>
<accession>K3XR99</accession>
<evidence type="ECO:0000313" key="2">
    <source>
        <dbReference type="Proteomes" id="UP000004995"/>
    </source>
</evidence>
<evidence type="ECO:0000313" key="1">
    <source>
        <dbReference type="EnsemblPlants" id="KQL07051"/>
    </source>
</evidence>
<dbReference type="AlphaFoldDB" id="K3XR99"/>
<dbReference type="EnsemblPlants" id="KQL07051">
    <property type="protein sequence ID" value="KQL07051"/>
    <property type="gene ID" value="SETIT_004440mg"/>
</dbReference>
<protein>
    <submittedName>
        <fullName evidence="1">Uncharacterized protein</fullName>
    </submittedName>
</protein>
<name>K3XR99_SETIT</name>
<dbReference type="EMBL" id="AGNK02003313">
    <property type="status" value="NOT_ANNOTATED_CDS"/>
    <property type="molecule type" value="Genomic_DNA"/>
</dbReference>
<organism evidence="1 2">
    <name type="scientific">Setaria italica</name>
    <name type="common">Foxtail millet</name>
    <name type="synonym">Panicum italicum</name>
    <dbReference type="NCBI Taxonomy" id="4555"/>
    <lineage>
        <taxon>Eukaryota</taxon>
        <taxon>Viridiplantae</taxon>
        <taxon>Streptophyta</taxon>
        <taxon>Embryophyta</taxon>
        <taxon>Tracheophyta</taxon>
        <taxon>Spermatophyta</taxon>
        <taxon>Magnoliopsida</taxon>
        <taxon>Liliopsida</taxon>
        <taxon>Poales</taxon>
        <taxon>Poaceae</taxon>
        <taxon>PACMAD clade</taxon>
        <taxon>Panicoideae</taxon>
        <taxon>Panicodae</taxon>
        <taxon>Paniceae</taxon>
        <taxon>Cenchrinae</taxon>
        <taxon>Setaria</taxon>
    </lineage>
</organism>
<reference evidence="2" key="1">
    <citation type="journal article" date="2012" name="Nat. Biotechnol.">
        <title>Reference genome sequence of the model plant Setaria.</title>
        <authorList>
            <person name="Bennetzen J.L."/>
            <person name="Schmutz J."/>
            <person name="Wang H."/>
            <person name="Percifield R."/>
            <person name="Hawkins J."/>
            <person name="Pontaroli A.C."/>
            <person name="Estep M."/>
            <person name="Feng L."/>
            <person name="Vaughn J.N."/>
            <person name="Grimwood J."/>
            <person name="Jenkins J."/>
            <person name="Barry K."/>
            <person name="Lindquist E."/>
            <person name="Hellsten U."/>
            <person name="Deshpande S."/>
            <person name="Wang X."/>
            <person name="Wu X."/>
            <person name="Mitros T."/>
            <person name="Triplett J."/>
            <person name="Yang X."/>
            <person name="Ye C.Y."/>
            <person name="Mauro-Herrera M."/>
            <person name="Wang L."/>
            <person name="Li P."/>
            <person name="Sharma M."/>
            <person name="Sharma R."/>
            <person name="Ronald P.C."/>
            <person name="Panaud O."/>
            <person name="Kellogg E.A."/>
            <person name="Brutnell T.P."/>
            <person name="Doust A.N."/>
            <person name="Tuskan G.A."/>
            <person name="Rokhsar D."/>
            <person name="Devos K.M."/>
        </authorList>
    </citation>
    <scope>NUCLEOTIDE SEQUENCE [LARGE SCALE GENOMIC DNA]</scope>
    <source>
        <strain evidence="2">cv. Yugu1</strain>
    </source>
</reference>
<dbReference type="Gramene" id="KQL07051">
    <property type="protein sequence ID" value="KQL07051"/>
    <property type="gene ID" value="SETIT_004440mg"/>
</dbReference>
<reference evidence="1" key="2">
    <citation type="submission" date="2018-08" db="UniProtKB">
        <authorList>
            <consortium name="EnsemblPlants"/>
        </authorList>
    </citation>
    <scope>IDENTIFICATION</scope>
    <source>
        <strain evidence="1">Yugu1</strain>
    </source>
</reference>
<dbReference type="InParanoid" id="K3XR99"/>
<dbReference type="Proteomes" id="UP000004995">
    <property type="component" value="Unassembled WGS sequence"/>
</dbReference>
<dbReference type="HOGENOM" id="CLU_2531765_0_0_1"/>
<keyword evidence="2" id="KW-1185">Reference proteome</keyword>